<organism evidence="3">
    <name type="scientific">Echinostoma caproni</name>
    <dbReference type="NCBI Taxonomy" id="27848"/>
    <lineage>
        <taxon>Eukaryota</taxon>
        <taxon>Metazoa</taxon>
        <taxon>Spiralia</taxon>
        <taxon>Lophotrochozoa</taxon>
        <taxon>Platyhelminthes</taxon>
        <taxon>Trematoda</taxon>
        <taxon>Digenea</taxon>
        <taxon>Plagiorchiida</taxon>
        <taxon>Echinostomata</taxon>
        <taxon>Echinostomatoidea</taxon>
        <taxon>Echinostomatidae</taxon>
        <taxon>Echinostoma</taxon>
    </lineage>
</organism>
<accession>A0A183B778</accession>
<evidence type="ECO:0000313" key="2">
    <source>
        <dbReference type="Proteomes" id="UP000272942"/>
    </source>
</evidence>
<dbReference type="Proteomes" id="UP000272942">
    <property type="component" value="Unassembled WGS sequence"/>
</dbReference>
<dbReference type="OrthoDB" id="6282143at2759"/>
<evidence type="ECO:0000313" key="1">
    <source>
        <dbReference type="EMBL" id="VDP92336.1"/>
    </source>
</evidence>
<proteinExistence type="predicted"/>
<dbReference type="EMBL" id="UZAN01059401">
    <property type="protein sequence ID" value="VDP92336.1"/>
    <property type="molecule type" value="Genomic_DNA"/>
</dbReference>
<reference evidence="1 2" key="2">
    <citation type="submission" date="2018-11" db="EMBL/GenBank/DDBJ databases">
        <authorList>
            <consortium name="Pathogen Informatics"/>
        </authorList>
    </citation>
    <scope>NUCLEOTIDE SEQUENCE [LARGE SCALE GENOMIC DNA]</scope>
    <source>
        <strain evidence="1 2">Egypt</strain>
    </source>
</reference>
<sequence length="167" mass="18960">MDPVNQFLRYVAIKLFGIMLNKTNCTNLERDSLGFLFLTNPWNGILVELLQAGVFLNPLPNLSIHFVEFLVALLSTNNAVSLIWIEKHVLTKLMMVFVHHLDEYPTEIGNSIRVLARTLALCSNLDVLSNEDRLAVQVKLNTDLPPESTPSLLQLFKIFLNETIVDR</sequence>
<evidence type="ECO:0000313" key="3">
    <source>
        <dbReference type="WBParaSite" id="ECPE_0001510301-mRNA-1"/>
    </source>
</evidence>
<gene>
    <name evidence="1" type="ORF">ECPE_LOCUS15064</name>
</gene>
<protein>
    <submittedName>
        <fullName evidence="3">DUF4704 domain-containing protein</fullName>
    </submittedName>
</protein>
<dbReference type="AlphaFoldDB" id="A0A183B778"/>
<dbReference type="WBParaSite" id="ECPE_0001510301-mRNA-1">
    <property type="protein sequence ID" value="ECPE_0001510301-mRNA-1"/>
    <property type="gene ID" value="ECPE_0001510301"/>
</dbReference>
<name>A0A183B778_9TREM</name>
<reference evidence="3" key="1">
    <citation type="submission" date="2016-06" db="UniProtKB">
        <authorList>
            <consortium name="WormBaseParasite"/>
        </authorList>
    </citation>
    <scope>IDENTIFICATION</scope>
</reference>
<keyword evidence="2" id="KW-1185">Reference proteome</keyword>